<reference evidence="1 3" key="1">
    <citation type="submission" date="2016-10" db="EMBL/GenBank/DDBJ databases">
        <authorList>
            <person name="Varghese N."/>
            <person name="Submissions S."/>
        </authorList>
    </citation>
    <scope>NUCLEOTIDE SEQUENCE [LARGE SCALE GENOMIC DNA]</scope>
    <source>
        <strain evidence="1 3">DSM 19299</strain>
    </source>
</reference>
<dbReference type="RefSeq" id="WP_089735049.1">
    <property type="nucleotide sequence ID" value="NZ_FNEG01000002.1"/>
</dbReference>
<evidence type="ECO:0000313" key="2">
    <source>
        <dbReference type="EMBL" id="SQB47218.1"/>
    </source>
</evidence>
<gene>
    <name evidence="2" type="ORF">NCTC13492_04297</name>
    <name evidence="1" type="ORF">SAMN05421542_1487</name>
</gene>
<name>A0A2X2X2Z7_CHRJE</name>
<dbReference type="Proteomes" id="UP000199426">
    <property type="component" value="Unassembled WGS sequence"/>
</dbReference>
<dbReference type="EMBL" id="UAWB01000014">
    <property type="protein sequence ID" value="SQB47218.1"/>
    <property type="molecule type" value="Genomic_DNA"/>
</dbReference>
<evidence type="ECO:0000313" key="1">
    <source>
        <dbReference type="EMBL" id="SDI61456.1"/>
    </source>
</evidence>
<dbReference type="Proteomes" id="UP000251670">
    <property type="component" value="Unassembled WGS sequence"/>
</dbReference>
<reference evidence="2 4" key="2">
    <citation type="submission" date="2018-06" db="EMBL/GenBank/DDBJ databases">
        <authorList>
            <consortium name="Pathogen Informatics"/>
            <person name="Doyle S."/>
        </authorList>
    </citation>
    <scope>NUCLEOTIDE SEQUENCE [LARGE SCALE GENOMIC DNA]</scope>
    <source>
        <strain evidence="2 4">NCTC13492</strain>
    </source>
</reference>
<evidence type="ECO:0000313" key="3">
    <source>
        <dbReference type="Proteomes" id="UP000199426"/>
    </source>
</evidence>
<accession>A0A2X2X2Z7</accession>
<protein>
    <submittedName>
        <fullName evidence="2">Uncharacterized protein</fullName>
    </submittedName>
</protein>
<evidence type="ECO:0000313" key="4">
    <source>
        <dbReference type="Proteomes" id="UP000251670"/>
    </source>
</evidence>
<proteinExistence type="predicted"/>
<sequence>MKTKQELKQYFENGDIPKQEEFWDWQESYWHKDEKISQDNISGLVDSLKTKLNAPNSGGSGFYFITYNSPWTTYQKINLDSYFLTSWNGSNFVSSNLYYDNGKIGIGTKMPTEVFQVEGNIKTQGLILSNPQYIPANAGARNLTMKNDGTIGWTDRPAENLNHIPLSGTEQGKPITGDLEIHISSGDKRIRSNDGTSYIEFREDGLLEMNNKSGGNVYISGLDIYGSQPQGQGIVGSYYYGDSYQDNSFIQKKYADKQQSYSKEEVKTGGLWINNKPIYRKTVVFTQIPRNGIIELEPHFGDMEVIVSNQMFTEWYNMDAAFSGNQFKGLAFISLDTLLATIELKDAPDYNYSNIESFTLTIEYTKKSDVPV</sequence>
<dbReference type="AlphaFoldDB" id="A0A2X2X2Z7"/>
<organism evidence="2 4">
    <name type="scientific">Chryseobacterium jejuense</name>
    <dbReference type="NCBI Taxonomy" id="445960"/>
    <lineage>
        <taxon>Bacteria</taxon>
        <taxon>Pseudomonadati</taxon>
        <taxon>Bacteroidota</taxon>
        <taxon>Flavobacteriia</taxon>
        <taxon>Flavobacteriales</taxon>
        <taxon>Weeksellaceae</taxon>
        <taxon>Chryseobacterium group</taxon>
        <taxon>Chryseobacterium</taxon>
    </lineage>
</organism>
<dbReference type="STRING" id="445960.SAMN05421542_1487"/>
<dbReference type="OrthoDB" id="6315383at2"/>
<dbReference type="EMBL" id="FNEG01000002">
    <property type="protein sequence ID" value="SDI61456.1"/>
    <property type="molecule type" value="Genomic_DNA"/>
</dbReference>
<keyword evidence="3" id="KW-1185">Reference proteome</keyword>